<dbReference type="EMBL" id="JANPWB010000008">
    <property type="protein sequence ID" value="KAJ1167439.1"/>
    <property type="molecule type" value="Genomic_DNA"/>
</dbReference>
<comment type="caution">
    <text evidence="2">The sequence shown here is derived from an EMBL/GenBank/DDBJ whole genome shotgun (WGS) entry which is preliminary data.</text>
</comment>
<name>A0AAV7STY6_PLEWA</name>
<dbReference type="AlphaFoldDB" id="A0AAV7STY6"/>
<dbReference type="Proteomes" id="UP001066276">
    <property type="component" value="Chromosome 4_2"/>
</dbReference>
<feature type="region of interest" description="Disordered" evidence="1">
    <location>
        <begin position="51"/>
        <end position="71"/>
    </location>
</feature>
<sequence>MSASFRLPGHVKKMNYRQKEAVRSTRAKGSIAAGAFISFGAARHARGVSPAAGRSCGGGAGPHGRSAPEAARVPVSVPRGRCGDLEVRGRIAARLLRRSGCGSAGHVAAVPQAARGRMATRLLRRRMAALPSYGRGRSPLGCIAFHAERGAAEGTQATGRGWRGGSPGRAHASRFGHWACWAMPARQ</sequence>
<proteinExistence type="predicted"/>
<organism evidence="2 3">
    <name type="scientific">Pleurodeles waltl</name>
    <name type="common">Iberian ribbed newt</name>
    <dbReference type="NCBI Taxonomy" id="8319"/>
    <lineage>
        <taxon>Eukaryota</taxon>
        <taxon>Metazoa</taxon>
        <taxon>Chordata</taxon>
        <taxon>Craniata</taxon>
        <taxon>Vertebrata</taxon>
        <taxon>Euteleostomi</taxon>
        <taxon>Amphibia</taxon>
        <taxon>Batrachia</taxon>
        <taxon>Caudata</taxon>
        <taxon>Salamandroidea</taxon>
        <taxon>Salamandridae</taxon>
        <taxon>Pleurodelinae</taxon>
        <taxon>Pleurodeles</taxon>
    </lineage>
</organism>
<gene>
    <name evidence="2" type="ORF">NDU88_007830</name>
</gene>
<evidence type="ECO:0000313" key="2">
    <source>
        <dbReference type="EMBL" id="KAJ1167439.1"/>
    </source>
</evidence>
<evidence type="ECO:0000313" key="3">
    <source>
        <dbReference type="Proteomes" id="UP001066276"/>
    </source>
</evidence>
<reference evidence="2" key="1">
    <citation type="journal article" date="2022" name="bioRxiv">
        <title>Sequencing and chromosome-scale assembly of the giantPleurodeles waltlgenome.</title>
        <authorList>
            <person name="Brown T."/>
            <person name="Elewa A."/>
            <person name="Iarovenko S."/>
            <person name="Subramanian E."/>
            <person name="Araus A.J."/>
            <person name="Petzold A."/>
            <person name="Susuki M."/>
            <person name="Suzuki K.-i.T."/>
            <person name="Hayashi T."/>
            <person name="Toyoda A."/>
            <person name="Oliveira C."/>
            <person name="Osipova E."/>
            <person name="Leigh N.D."/>
            <person name="Simon A."/>
            <person name="Yun M.H."/>
        </authorList>
    </citation>
    <scope>NUCLEOTIDE SEQUENCE</scope>
    <source>
        <strain evidence="2">20211129_DDA</strain>
        <tissue evidence="2">Liver</tissue>
    </source>
</reference>
<protein>
    <submittedName>
        <fullName evidence="2">Uncharacterized protein</fullName>
    </submittedName>
</protein>
<evidence type="ECO:0000256" key="1">
    <source>
        <dbReference type="SAM" id="MobiDB-lite"/>
    </source>
</evidence>
<keyword evidence="3" id="KW-1185">Reference proteome</keyword>
<accession>A0AAV7STY6</accession>